<protein>
    <submittedName>
        <fullName evidence="2">Tail assembly chaperone</fullName>
    </submittedName>
</protein>
<name>A0A5P8DFJ8_9CAUD</name>
<evidence type="ECO:0000313" key="3">
    <source>
        <dbReference type="Proteomes" id="UP000325681"/>
    </source>
</evidence>
<evidence type="ECO:0000256" key="1">
    <source>
        <dbReference type="SAM" id="MobiDB-lite"/>
    </source>
</evidence>
<feature type="compositionally biased region" description="Basic and acidic residues" evidence="1">
    <location>
        <begin position="334"/>
        <end position="346"/>
    </location>
</feature>
<organism evidence="2 3">
    <name type="scientific">Mycobacterium phage Pringar</name>
    <dbReference type="NCBI Taxonomy" id="2652895"/>
    <lineage>
        <taxon>Viruses</taxon>
        <taxon>Duplodnaviria</taxon>
        <taxon>Heunggongvirae</taxon>
        <taxon>Uroviricota</taxon>
        <taxon>Caudoviricetes</taxon>
        <taxon>Marvinvirus</taxon>
        <taxon>Marvinvirus marvin</taxon>
    </lineage>
</organism>
<feature type="region of interest" description="Disordered" evidence="1">
    <location>
        <begin position="330"/>
        <end position="357"/>
    </location>
</feature>
<dbReference type="Proteomes" id="UP000325681">
    <property type="component" value="Segment"/>
</dbReference>
<feature type="region of interest" description="Disordered" evidence="1">
    <location>
        <begin position="261"/>
        <end position="280"/>
    </location>
</feature>
<reference evidence="2 3" key="1">
    <citation type="submission" date="2019-09" db="EMBL/GenBank/DDBJ databases">
        <authorList>
            <person name="Tucker L.N."/>
            <person name="Bowling R."/>
            <person name="Caskey B.M."/>
            <person name="Flaherty C.J."/>
            <person name="Forbes L.G.H."/>
            <person name="Koon C.R."/>
            <person name="Madden E."/>
            <person name="Nance M.L."/>
            <person name="Rafaat E.F."/>
            <person name="Wong A.F."/>
            <person name="Phuntumart V."/>
            <person name="Xu Z."/>
            <person name="Larsen R.A."/>
            <person name="Zeilstra-Ryalls J."/>
            <person name="Gainey M.D."/>
            <person name="Garlena R.A."/>
            <person name="Russell D.A."/>
            <person name="Pope W.H."/>
            <person name="Jacobs-Sera D."/>
            <person name="Hatfull G.F."/>
        </authorList>
    </citation>
    <scope>NUCLEOTIDE SEQUENCE [LARGE SCALE GENOMIC DNA]</scope>
</reference>
<sequence>MTTATSAKKAKGGEDPVALRLTPSRDYTNEQIVSAATGRWGEVAHEIKPAEPYVIDKPDGSQIVVTPLTRRRRKAMKAAQAAYMLIAAQLADVQREGTADNGIISRIETQMEEAERAYDVALFGDVCDEVYEFFEDLQEEFWDAMYSDIHNALVNRVELPEDICSKCGQKVEDAAGKRGILLDIIDRYWDAIEGDFQAILHADAGEWFRCRLFGEDTSRYSWDKFLRNAVYCTNEHGSALFDATLGDQDVIDELYEKAVAEQSSKRKKPDSEDEYQPSRRGYTRQVEATLDVVDNLIALRAEMGKWKASSTRFSPRPVFPAQAVQDRLRKRNRAIRDDRIAKAQERWRKKRDGTTTG</sequence>
<dbReference type="EMBL" id="MN428056">
    <property type="protein sequence ID" value="QFP96910.1"/>
    <property type="molecule type" value="Genomic_DNA"/>
</dbReference>
<evidence type="ECO:0000313" key="2">
    <source>
        <dbReference type="EMBL" id="QFP96910.1"/>
    </source>
</evidence>
<proteinExistence type="predicted"/>
<gene>
    <name evidence="2" type="primary">47</name>
    <name evidence="2" type="ORF">SEA_PRINGAR_47</name>
</gene>
<accession>A0A5P8DFJ8</accession>